<evidence type="ECO:0000313" key="1">
    <source>
        <dbReference type="EMBL" id="AEX55182.1"/>
    </source>
</evidence>
<dbReference type="AlphaFoldDB" id="H2D778"/>
<dbReference type="EMBL" id="JN564797">
    <property type="protein sequence ID" value="AEX55182.1"/>
    <property type="molecule type" value="Genomic_DNA"/>
</dbReference>
<organism evidence="1">
    <name type="scientific">Streptococcus salivarius</name>
    <dbReference type="NCBI Taxonomy" id="1304"/>
    <lineage>
        <taxon>Bacteria</taxon>
        <taxon>Bacillati</taxon>
        <taxon>Bacillota</taxon>
        <taxon>Bacilli</taxon>
        <taxon>Lactobacillales</taxon>
        <taxon>Streptococcaceae</taxon>
        <taxon>Streptococcus</taxon>
    </lineage>
</organism>
<sequence length="176" mass="20020">MASLNVICRRICNEIDTAIQNNDFETAKEKFDSSIKGRTVEKDVLDELRKKHDVSFLLQDEPKNEVAVIDKTEPVTKVRADESADADILLPAATPSEKTRASFNMTQLSLIRFNAIRAVLDNEDLNGESGNYPRRGGSDKLFTELLNNIYQQFNPSQKELFNKIIELEMLKTKKIK</sequence>
<proteinExistence type="predicted"/>
<reference evidence="1" key="1">
    <citation type="journal article" date="2012" name="Appl. Environ. Microbiol.">
        <title>Salivaricin D, a Novel Intrinsically Trypsin-Resistant Lantibiotic from Streptococcus salivarius 5M6c Isolated from a Healthy Infant.</title>
        <authorList>
            <person name="Birri D.J."/>
            <person name="Brede D.A."/>
            <person name="Nes I.F."/>
        </authorList>
    </citation>
    <scope>NUCLEOTIDE SEQUENCE</scope>
    <source>
        <strain evidence="1">5M6c</strain>
    </source>
</reference>
<name>H2D778_STRSL</name>
<accession>H2D778</accession>
<protein>
    <submittedName>
        <fullName evidence="1">Uncharacterized protein</fullName>
    </submittedName>
</protein>